<gene>
    <name evidence="2" type="ORF">CK203_057186</name>
</gene>
<evidence type="ECO:0000256" key="1">
    <source>
        <dbReference type="SAM" id="MobiDB-lite"/>
    </source>
</evidence>
<dbReference type="AlphaFoldDB" id="A0A438GKW2"/>
<feature type="compositionally biased region" description="Basic and acidic residues" evidence="1">
    <location>
        <begin position="37"/>
        <end position="47"/>
    </location>
</feature>
<name>A0A438GKW2_VITVI</name>
<proteinExistence type="predicted"/>
<sequence>MLKEEETSWGKGGQREAVGGKEKRRRRDSWKPIFHTSGEESSKDNPKRNSPPSPQHHHPAPLQEDLGEEKSYRPPKEGALEALSALLHLPLSRLPRSDLVPTLLVSPLLGPNHSPLLSPPHLLCLCRSYPSSAASMASSTSAVATSSLLASPLSTSASRDSPTSTRLTEKSSSTAWDGIHLYSVQAPERRSQGTEAAIKEDWKSDDLMLASLYRPRSNAATGGTSGV</sequence>
<protein>
    <submittedName>
        <fullName evidence="2">Uncharacterized protein</fullName>
    </submittedName>
</protein>
<feature type="compositionally biased region" description="Basic and acidic residues" evidence="1">
    <location>
        <begin position="68"/>
        <end position="77"/>
    </location>
</feature>
<evidence type="ECO:0000313" key="3">
    <source>
        <dbReference type="Proteomes" id="UP000288805"/>
    </source>
</evidence>
<feature type="compositionally biased region" description="Polar residues" evidence="1">
    <location>
        <begin position="159"/>
        <end position="172"/>
    </location>
</feature>
<comment type="caution">
    <text evidence="2">The sequence shown here is derived from an EMBL/GenBank/DDBJ whole genome shotgun (WGS) entry which is preliminary data.</text>
</comment>
<feature type="region of interest" description="Disordered" evidence="1">
    <location>
        <begin position="150"/>
        <end position="172"/>
    </location>
</feature>
<evidence type="ECO:0000313" key="2">
    <source>
        <dbReference type="EMBL" id="RVW72856.1"/>
    </source>
</evidence>
<organism evidence="2 3">
    <name type="scientific">Vitis vinifera</name>
    <name type="common">Grape</name>
    <dbReference type="NCBI Taxonomy" id="29760"/>
    <lineage>
        <taxon>Eukaryota</taxon>
        <taxon>Viridiplantae</taxon>
        <taxon>Streptophyta</taxon>
        <taxon>Embryophyta</taxon>
        <taxon>Tracheophyta</taxon>
        <taxon>Spermatophyta</taxon>
        <taxon>Magnoliopsida</taxon>
        <taxon>eudicotyledons</taxon>
        <taxon>Gunneridae</taxon>
        <taxon>Pentapetalae</taxon>
        <taxon>rosids</taxon>
        <taxon>Vitales</taxon>
        <taxon>Vitaceae</taxon>
        <taxon>Viteae</taxon>
        <taxon>Vitis</taxon>
    </lineage>
</organism>
<dbReference type="EMBL" id="QGNW01000405">
    <property type="protein sequence ID" value="RVW72856.1"/>
    <property type="molecule type" value="Genomic_DNA"/>
</dbReference>
<dbReference type="Proteomes" id="UP000288805">
    <property type="component" value="Unassembled WGS sequence"/>
</dbReference>
<reference evidence="2 3" key="1">
    <citation type="journal article" date="2018" name="PLoS Genet.">
        <title>Population sequencing reveals clonal diversity and ancestral inbreeding in the grapevine cultivar Chardonnay.</title>
        <authorList>
            <person name="Roach M.J."/>
            <person name="Johnson D.L."/>
            <person name="Bohlmann J."/>
            <person name="van Vuuren H.J."/>
            <person name="Jones S.J."/>
            <person name="Pretorius I.S."/>
            <person name="Schmidt S.A."/>
            <person name="Borneman A.R."/>
        </authorList>
    </citation>
    <scope>NUCLEOTIDE SEQUENCE [LARGE SCALE GENOMIC DNA]</scope>
    <source>
        <strain evidence="3">cv. Chardonnay</strain>
        <tissue evidence="2">Leaf</tissue>
    </source>
</reference>
<accession>A0A438GKW2</accession>
<feature type="region of interest" description="Disordered" evidence="1">
    <location>
        <begin position="1"/>
        <end position="77"/>
    </location>
</feature>